<dbReference type="Pfam" id="PF21355">
    <property type="entry name" value="TRAF-mep_MATH"/>
    <property type="match status" value="1"/>
</dbReference>
<dbReference type="InterPro" id="IPR037306">
    <property type="entry name" value="TRAF1_MATH"/>
</dbReference>
<dbReference type="GO" id="GO:0006915">
    <property type="term" value="P:apoptotic process"/>
    <property type="evidence" value="ECO:0007669"/>
    <property type="project" value="UniProtKB-KW"/>
</dbReference>
<dbReference type="Pfam" id="PF02176">
    <property type="entry name" value="zf-TRAF"/>
    <property type="match status" value="1"/>
</dbReference>
<dbReference type="Gene3D" id="1.20.5.110">
    <property type="match status" value="1"/>
</dbReference>
<evidence type="ECO:0000259" key="12">
    <source>
        <dbReference type="PROSITE" id="PS50144"/>
    </source>
</evidence>
<evidence type="ECO:0000256" key="6">
    <source>
        <dbReference type="ARBA" id="ARBA00022737"/>
    </source>
</evidence>
<evidence type="ECO:0000256" key="7">
    <source>
        <dbReference type="ARBA" id="ARBA00022771"/>
    </source>
</evidence>
<evidence type="ECO:0000256" key="4">
    <source>
        <dbReference type="ARBA" id="ARBA00022703"/>
    </source>
</evidence>
<dbReference type="PANTHER" id="PTHR10131:SF96">
    <property type="entry name" value="TNF RECEPTOR-ASSOCIATED FACTOR 1"/>
    <property type="match status" value="1"/>
</dbReference>
<dbReference type="OrthoDB" id="6499288at2759"/>
<dbReference type="PIRSF" id="PIRSF015614">
    <property type="entry name" value="TRAF"/>
    <property type="match status" value="1"/>
</dbReference>
<evidence type="ECO:0000259" key="13">
    <source>
        <dbReference type="PROSITE" id="PS50145"/>
    </source>
</evidence>
<evidence type="ECO:0000256" key="2">
    <source>
        <dbReference type="ARBA" id="ARBA00022490"/>
    </source>
</evidence>
<evidence type="ECO:0000256" key="10">
    <source>
        <dbReference type="ARBA" id="ARBA00023054"/>
    </source>
</evidence>
<feature type="non-terminal residue" evidence="14">
    <location>
        <position position="434"/>
    </location>
</feature>
<evidence type="ECO:0000256" key="9">
    <source>
        <dbReference type="ARBA" id="ARBA00022843"/>
    </source>
</evidence>
<keyword evidence="6" id="KW-0677">Repeat</keyword>
<accession>A0A7K6QBA0</accession>
<evidence type="ECO:0000256" key="5">
    <source>
        <dbReference type="ARBA" id="ARBA00022723"/>
    </source>
</evidence>
<dbReference type="InterPro" id="IPR032070">
    <property type="entry name" value="TRAF_BIRC3-bd"/>
</dbReference>
<dbReference type="SUPFAM" id="SSF49599">
    <property type="entry name" value="TRAF domain-like"/>
    <property type="match status" value="2"/>
</dbReference>
<keyword evidence="5 11" id="KW-0479">Metal-binding</keyword>
<dbReference type="CDD" id="cd03779">
    <property type="entry name" value="MATH_TRAF1"/>
    <property type="match status" value="1"/>
</dbReference>
<dbReference type="InterPro" id="IPR001293">
    <property type="entry name" value="Znf_TRAF"/>
</dbReference>
<evidence type="ECO:0000256" key="3">
    <source>
        <dbReference type="ARBA" id="ARBA00022499"/>
    </source>
</evidence>
<dbReference type="SMART" id="SM00061">
    <property type="entry name" value="MATH"/>
    <property type="match status" value="1"/>
</dbReference>
<keyword evidence="3" id="KW-1017">Isopeptide bond</keyword>
<dbReference type="GO" id="GO:0005164">
    <property type="term" value="F:tumor necrosis factor receptor binding"/>
    <property type="evidence" value="ECO:0007669"/>
    <property type="project" value="InterPro"/>
</dbReference>
<keyword evidence="9" id="KW-0832">Ubl conjugation</keyword>
<keyword evidence="8 11" id="KW-0862">Zinc</keyword>
<feature type="domain" description="MATH" evidence="12">
    <location>
        <begin position="285"/>
        <end position="431"/>
    </location>
</feature>
<dbReference type="InterPro" id="IPR002083">
    <property type="entry name" value="MATH/TRAF_dom"/>
</dbReference>
<dbReference type="PANTHER" id="PTHR10131">
    <property type="entry name" value="TNF RECEPTOR ASSOCIATED FACTOR"/>
    <property type="match status" value="1"/>
</dbReference>
<name>A0A7K6QBA0_9PASS</name>
<evidence type="ECO:0000256" key="8">
    <source>
        <dbReference type="ARBA" id="ARBA00022833"/>
    </source>
</evidence>
<organism evidence="14 15">
    <name type="scientific">Climacteris rufus</name>
    <name type="common">rufous treecreeper</name>
    <dbReference type="NCBI Taxonomy" id="47695"/>
    <lineage>
        <taxon>Eukaryota</taxon>
        <taxon>Metazoa</taxon>
        <taxon>Chordata</taxon>
        <taxon>Craniata</taxon>
        <taxon>Vertebrata</taxon>
        <taxon>Euteleostomi</taxon>
        <taxon>Archelosauria</taxon>
        <taxon>Archosauria</taxon>
        <taxon>Dinosauria</taxon>
        <taxon>Saurischia</taxon>
        <taxon>Theropoda</taxon>
        <taxon>Coelurosauria</taxon>
        <taxon>Aves</taxon>
        <taxon>Neognathae</taxon>
        <taxon>Neoaves</taxon>
        <taxon>Telluraves</taxon>
        <taxon>Australaves</taxon>
        <taxon>Passeriformes</taxon>
        <taxon>Climacteridae</taxon>
        <taxon>Climacteris</taxon>
    </lineage>
</organism>
<dbReference type="Pfam" id="PF16673">
    <property type="entry name" value="TRAF_BIRC3_bd"/>
    <property type="match status" value="1"/>
</dbReference>
<dbReference type="Proteomes" id="UP000580879">
    <property type="component" value="Unassembled WGS sequence"/>
</dbReference>
<dbReference type="GO" id="GO:0008270">
    <property type="term" value="F:zinc ion binding"/>
    <property type="evidence" value="ECO:0007669"/>
    <property type="project" value="UniProtKB-KW"/>
</dbReference>
<feature type="non-terminal residue" evidence="14">
    <location>
        <position position="1"/>
    </location>
</feature>
<keyword evidence="4" id="KW-0053">Apoptosis</keyword>
<proteinExistence type="predicted"/>
<evidence type="ECO:0000256" key="11">
    <source>
        <dbReference type="PROSITE-ProRule" id="PRU00207"/>
    </source>
</evidence>
<dbReference type="FunFam" id="2.60.210.10:FF:000001">
    <property type="entry name" value="TNF receptor-associated factor"/>
    <property type="match status" value="1"/>
</dbReference>
<reference evidence="14 15" key="1">
    <citation type="submission" date="2019-09" db="EMBL/GenBank/DDBJ databases">
        <title>Bird 10,000 Genomes (B10K) Project - Family phase.</title>
        <authorList>
            <person name="Zhang G."/>
        </authorList>
    </citation>
    <scope>NUCLEOTIDE SEQUENCE [LARGE SCALE GENOMIC DNA]</scope>
    <source>
        <strain evidence="14">B10K-DU-029-53</strain>
    </source>
</reference>
<dbReference type="Gene3D" id="3.30.40.10">
    <property type="entry name" value="Zinc/RING finger domain, C3HC4 (zinc finger)"/>
    <property type="match status" value="1"/>
</dbReference>
<keyword evidence="15" id="KW-1185">Reference proteome</keyword>
<dbReference type="GO" id="GO:0005737">
    <property type="term" value="C:cytoplasm"/>
    <property type="evidence" value="ECO:0007669"/>
    <property type="project" value="UniProtKB-SubCell"/>
</dbReference>
<dbReference type="InterPro" id="IPR013083">
    <property type="entry name" value="Znf_RING/FYVE/PHD"/>
</dbReference>
<dbReference type="AlphaFoldDB" id="A0A7K6QBA0"/>
<keyword evidence="10" id="KW-0175">Coiled coil</keyword>
<evidence type="ECO:0000313" key="15">
    <source>
        <dbReference type="Proteomes" id="UP000580879"/>
    </source>
</evidence>
<dbReference type="PROSITE" id="PS50145">
    <property type="entry name" value="ZF_TRAF"/>
    <property type="match status" value="1"/>
</dbReference>
<gene>
    <name evidence="14" type="primary">Traf1</name>
    <name evidence="14" type="ORF">CLIRUF_R06250</name>
</gene>
<evidence type="ECO:0000313" key="14">
    <source>
        <dbReference type="EMBL" id="NWW70235.1"/>
    </source>
</evidence>
<feature type="zinc finger region" description="TRAF-type" evidence="11">
    <location>
        <begin position="66"/>
        <end position="118"/>
    </location>
</feature>
<dbReference type="EMBL" id="VZRZ01000570">
    <property type="protein sequence ID" value="NWW70235.1"/>
    <property type="molecule type" value="Genomic_DNA"/>
</dbReference>
<protein>
    <submittedName>
        <fullName evidence="14">TRAF1 factor</fullName>
    </submittedName>
</protein>
<evidence type="ECO:0000256" key="1">
    <source>
        <dbReference type="ARBA" id="ARBA00004496"/>
    </source>
</evidence>
<comment type="caution">
    <text evidence="14">The sequence shown here is derived from an EMBL/GenBank/DDBJ whole genome shotgun (WGS) entry which is preliminary data.</text>
</comment>
<comment type="subcellular location">
    <subcellularLocation>
        <location evidence="1">Cytoplasm</location>
    </subcellularLocation>
</comment>
<dbReference type="Gene3D" id="2.60.210.10">
    <property type="entry name" value="Apoptosis, Tumor Necrosis Factor Receptor Associated Protein 2, Chain A"/>
    <property type="match status" value="1"/>
</dbReference>
<dbReference type="InterPro" id="IPR012227">
    <property type="entry name" value="TNF_rcpt-assoc_TRAF_met"/>
</dbReference>
<feature type="domain" description="TRAF-type" evidence="13">
    <location>
        <begin position="66"/>
        <end position="118"/>
    </location>
</feature>
<keyword evidence="7 11" id="KW-0863">Zinc-finger</keyword>
<dbReference type="GO" id="GO:0043122">
    <property type="term" value="P:regulation of canonical NF-kappaB signal transduction"/>
    <property type="evidence" value="ECO:0007669"/>
    <property type="project" value="TreeGrafter"/>
</dbReference>
<dbReference type="GO" id="GO:0042981">
    <property type="term" value="P:regulation of apoptotic process"/>
    <property type="evidence" value="ECO:0007669"/>
    <property type="project" value="InterPro"/>
</dbReference>
<dbReference type="GO" id="GO:0009898">
    <property type="term" value="C:cytoplasmic side of plasma membrane"/>
    <property type="evidence" value="ECO:0007669"/>
    <property type="project" value="TreeGrafter"/>
</dbReference>
<dbReference type="PROSITE" id="PS50144">
    <property type="entry name" value="MATH"/>
    <property type="match status" value="1"/>
</dbReference>
<dbReference type="InterPro" id="IPR008974">
    <property type="entry name" value="TRAF-like"/>
</dbReference>
<dbReference type="GO" id="GO:0007165">
    <property type="term" value="P:signal transduction"/>
    <property type="evidence" value="ECO:0007669"/>
    <property type="project" value="InterPro"/>
</dbReference>
<keyword evidence="2" id="KW-0963">Cytoplasm</keyword>
<dbReference type="InterPro" id="IPR049342">
    <property type="entry name" value="TRAF1-6_MATH_dom"/>
</dbReference>
<sequence length="434" mass="48937">FARNNKNAICQKCKEEDPNTLSEESLLAEERAFGDAAINKEISELRVHCVTLGCSWSGIMRDFEEHQSLCEYALIPCHTGCGQVVMRRKLADHLENGCVNNVTVCQQCHCSLASSEYQNPFPLLFVYFFLLFFFQQSHSTPSTNKDGCRFSEVGCSFRGSKEKIKEHEKSAVGAHTLLLLQHMRQLKGTLCSAARAARGLTPQSGLNPNKNKLHVFENIVAVLNKEVESSNLEILAFRRQSELDQNIIRGLELKIAELHRCLTQKDAGLSSLHKSLLFSEQASYDGIFLWKITDVGRKLQDSVTGRTVGLYSPAFYTAKYGYKVCLRVYLNGDGTGKGTHMSLFFVVMKGDYDALLPWPFRHKVTFMLLDQNNREHIIDAFRPDLTSASFQRPVNDMNVASGCPMFLPLSKLQSPKHAYVKEDTLFLKCIIETN</sequence>